<dbReference type="InterPro" id="IPR045063">
    <property type="entry name" value="Dynamin_N"/>
</dbReference>
<dbReference type="EMBL" id="KZ613855">
    <property type="protein sequence ID" value="PMD55553.1"/>
    <property type="molecule type" value="Genomic_DNA"/>
</dbReference>
<dbReference type="GO" id="GO:0016020">
    <property type="term" value="C:membrane"/>
    <property type="evidence" value="ECO:0007669"/>
    <property type="project" value="TreeGrafter"/>
</dbReference>
<dbReference type="InterPro" id="IPR027417">
    <property type="entry name" value="P-loop_NTPase"/>
</dbReference>
<evidence type="ECO:0000259" key="1">
    <source>
        <dbReference type="Pfam" id="PF00350"/>
    </source>
</evidence>
<evidence type="ECO:0000313" key="3">
    <source>
        <dbReference type="Proteomes" id="UP000235371"/>
    </source>
</evidence>
<dbReference type="InterPro" id="IPR022812">
    <property type="entry name" value="Dynamin"/>
</dbReference>
<keyword evidence="3" id="KW-1185">Reference proteome</keyword>
<dbReference type="GO" id="GO:0005739">
    <property type="term" value="C:mitochondrion"/>
    <property type="evidence" value="ECO:0007669"/>
    <property type="project" value="TreeGrafter"/>
</dbReference>
<reference evidence="2 3" key="1">
    <citation type="submission" date="2016-04" db="EMBL/GenBank/DDBJ databases">
        <title>A degradative enzymes factory behind the ericoid mycorrhizal symbiosis.</title>
        <authorList>
            <consortium name="DOE Joint Genome Institute"/>
            <person name="Martino E."/>
            <person name="Morin E."/>
            <person name="Grelet G."/>
            <person name="Kuo A."/>
            <person name="Kohler A."/>
            <person name="Daghino S."/>
            <person name="Barry K."/>
            <person name="Choi C."/>
            <person name="Cichocki N."/>
            <person name="Clum A."/>
            <person name="Copeland A."/>
            <person name="Hainaut M."/>
            <person name="Haridas S."/>
            <person name="Labutti K."/>
            <person name="Lindquist E."/>
            <person name="Lipzen A."/>
            <person name="Khouja H.-R."/>
            <person name="Murat C."/>
            <person name="Ohm R."/>
            <person name="Olson A."/>
            <person name="Spatafora J."/>
            <person name="Veneault-Fourrey C."/>
            <person name="Henrissat B."/>
            <person name="Grigoriev I."/>
            <person name="Martin F."/>
            <person name="Perotto S."/>
        </authorList>
    </citation>
    <scope>NUCLEOTIDE SEQUENCE [LARGE SCALE GENOMIC DNA]</scope>
    <source>
        <strain evidence="2 3">E</strain>
    </source>
</reference>
<dbReference type="AlphaFoldDB" id="A0A2J6SXZ3"/>
<proteinExistence type="predicted"/>
<dbReference type="InParanoid" id="A0A2J6SXZ3"/>
<dbReference type="Pfam" id="PF00350">
    <property type="entry name" value="Dynamin_N"/>
    <property type="match status" value="1"/>
</dbReference>
<feature type="domain" description="Dynamin N-terminal" evidence="1">
    <location>
        <begin position="15"/>
        <end position="102"/>
    </location>
</feature>
<dbReference type="GO" id="GO:0016559">
    <property type="term" value="P:peroxisome fission"/>
    <property type="evidence" value="ECO:0007669"/>
    <property type="project" value="TreeGrafter"/>
</dbReference>
<gene>
    <name evidence="2" type="ORF">K444DRAFT_537540</name>
</gene>
<dbReference type="GO" id="GO:0006897">
    <property type="term" value="P:endocytosis"/>
    <property type="evidence" value="ECO:0007669"/>
    <property type="project" value="TreeGrafter"/>
</dbReference>
<dbReference type="GO" id="GO:0000266">
    <property type="term" value="P:mitochondrial fission"/>
    <property type="evidence" value="ECO:0007669"/>
    <property type="project" value="TreeGrafter"/>
</dbReference>
<dbReference type="GO" id="GO:0008017">
    <property type="term" value="F:microtubule binding"/>
    <property type="evidence" value="ECO:0007669"/>
    <property type="project" value="TreeGrafter"/>
</dbReference>
<dbReference type="RefSeq" id="XP_024732457.1">
    <property type="nucleotide sequence ID" value="XM_024875473.1"/>
</dbReference>
<sequence>MIKSNLCTRFSIELVLRVEVSGSDRPHLSIVDLPGLIHSETKQQSTSDVELVQDVIQAYIMEPRSILLAIVSAENDYANQIVLKLARAANKRCNRTLGAITKPDILVAGSKSEAIYVSLARN</sequence>
<dbReference type="SUPFAM" id="SSF52540">
    <property type="entry name" value="P-loop containing nucleoside triphosphate hydrolases"/>
    <property type="match status" value="1"/>
</dbReference>
<dbReference type="PRINTS" id="PR00195">
    <property type="entry name" value="DYNAMIN"/>
</dbReference>
<evidence type="ECO:0000313" key="2">
    <source>
        <dbReference type="EMBL" id="PMD55553.1"/>
    </source>
</evidence>
<dbReference type="PANTHER" id="PTHR11566">
    <property type="entry name" value="DYNAMIN"/>
    <property type="match status" value="1"/>
</dbReference>
<organism evidence="2 3">
    <name type="scientific">Hyaloscypha bicolor E</name>
    <dbReference type="NCBI Taxonomy" id="1095630"/>
    <lineage>
        <taxon>Eukaryota</taxon>
        <taxon>Fungi</taxon>
        <taxon>Dikarya</taxon>
        <taxon>Ascomycota</taxon>
        <taxon>Pezizomycotina</taxon>
        <taxon>Leotiomycetes</taxon>
        <taxon>Helotiales</taxon>
        <taxon>Hyaloscyphaceae</taxon>
        <taxon>Hyaloscypha</taxon>
        <taxon>Hyaloscypha bicolor</taxon>
    </lineage>
</organism>
<accession>A0A2J6SXZ3</accession>
<dbReference type="PANTHER" id="PTHR11566:SF21">
    <property type="entry name" value="DYNAMIN RELATED PROTEIN 1, ISOFORM A"/>
    <property type="match status" value="1"/>
</dbReference>
<dbReference type="Gene3D" id="3.40.50.300">
    <property type="entry name" value="P-loop containing nucleotide triphosphate hydrolases"/>
    <property type="match status" value="1"/>
</dbReference>
<name>A0A2J6SXZ3_9HELO</name>
<dbReference type="GeneID" id="36583553"/>
<dbReference type="STRING" id="1095630.A0A2J6SXZ3"/>
<dbReference type="GO" id="GO:0048312">
    <property type="term" value="P:intracellular distribution of mitochondria"/>
    <property type="evidence" value="ECO:0007669"/>
    <property type="project" value="TreeGrafter"/>
</dbReference>
<protein>
    <recommendedName>
        <fullName evidence="1">Dynamin N-terminal domain-containing protein</fullName>
    </recommendedName>
</protein>
<dbReference type="OrthoDB" id="415706at2759"/>
<dbReference type="GO" id="GO:0003924">
    <property type="term" value="F:GTPase activity"/>
    <property type="evidence" value="ECO:0007669"/>
    <property type="project" value="TreeGrafter"/>
</dbReference>
<dbReference type="GO" id="GO:0005874">
    <property type="term" value="C:microtubule"/>
    <property type="evidence" value="ECO:0007669"/>
    <property type="project" value="TreeGrafter"/>
</dbReference>
<dbReference type="Proteomes" id="UP000235371">
    <property type="component" value="Unassembled WGS sequence"/>
</dbReference>